<dbReference type="InterPro" id="IPR046346">
    <property type="entry name" value="Aminoacid_DH-like_N_sf"/>
</dbReference>
<dbReference type="GO" id="GO:0009073">
    <property type="term" value="P:aromatic amino acid family biosynthetic process"/>
    <property type="evidence" value="ECO:0007669"/>
    <property type="project" value="UniProtKB-KW"/>
</dbReference>
<dbReference type="GO" id="GO:0005829">
    <property type="term" value="C:cytosol"/>
    <property type="evidence" value="ECO:0007669"/>
    <property type="project" value="TreeGrafter"/>
</dbReference>
<proteinExistence type="predicted"/>
<dbReference type="RefSeq" id="WP_079645684.1">
    <property type="nucleotide sequence ID" value="NZ_FUZF01000025.1"/>
</dbReference>
<organism evidence="5 6">
    <name type="scientific">Sphingobacterium nematocida</name>
    <dbReference type="NCBI Taxonomy" id="1513896"/>
    <lineage>
        <taxon>Bacteria</taxon>
        <taxon>Pseudomonadati</taxon>
        <taxon>Bacteroidota</taxon>
        <taxon>Sphingobacteriia</taxon>
        <taxon>Sphingobacteriales</taxon>
        <taxon>Sphingobacteriaceae</taxon>
        <taxon>Sphingobacterium</taxon>
    </lineage>
</organism>
<name>A0A1T5GGV0_9SPHI</name>
<feature type="domain" description="Shikimate dehydrogenase substrate binding N-terminal" evidence="4">
    <location>
        <begin position="6"/>
        <end position="88"/>
    </location>
</feature>
<dbReference type="InterPro" id="IPR022893">
    <property type="entry name" value="Shikimate_DH_fam"/>
</dbReference>
<reference evidence="6" key="1">
    <citation type="submission" date="2017-02" db="EMBL/GenBank/DDBJ databases">
        <authorList>
            <person name="Varghese N."/>
            <person name="Submissions S."/>
        </authorList>
    </citation>
    <scope>NUCLEOTIDE SEQUENCE [LARGE SCALE GENOMIC DNA]</scope>
    <source>
        <strain evidence="6">DSM 24091</strain>
    </source>
</reference>
<evidence type="ECO:0000256" key="1">
    <source>
        <dbReference type="ARBA" id="ARBA00004871"/>
    </source>
</evidence>
<evidence type="ECO:0000259" key="4">
    <source>
        <dbReference type="Pfam" id="PF08501"/>
    </source>
</evidence>
<dbReference type="PANTHER" id="PTHR21089">
    <property type="entry name" value="SHIKIMATE DEHYDROGENASE"/>
    <property type="match status" value="1"/>
</dbReference>
<keyword evidence="6" id="KW-1185">Reference proteome</keyword>
<dbReference type="GO" id="GO:0009423">
    <property type="term" value="P:chorismate biosynthetic process"/>
    <property type="evidence" value="ECO:0007669"/>
    <property type="project" value="TreeGrafter"/>
</dbReference>
<keyword evidence="3" id="KW-0057">Aromatic amino acid biosynthesis</keyword>
<comment type="pathway">
    <text evidence="1">Metabolic intermediate biosynthesis; chorismate biosynthesis; chorismate from D-erythrose 4-phosphate and phosphoenolpyruvate: step 4/7.</text>
</comment>
<dbReference type="Proteomes" id="UP000190150">
    <property type="component" value="Unassembled WGS sequence"/>
</dbReference>
<evidence type="ECO:0000256" key="3">
    <source>
        <dbReference type="ARBA" id="ARBA00023141"/>
    </source>
</evidence>
<dbReference type="InterPro" id="IPR036291">
    <property type="entry name" value="NAD(P)-bd_dom_sf"/>
</dbReference>
<dbReference type="Gene3D" id="3.40.50.720">
    <property type="entry name" value="NAD(P)-binding Rossmann-like Domain"/>
    <property type="match status" value="1"/>
</dbReference>
<keyword evidence="3" id="KW-0028">Amino-acid biosynthesis</keyword>
<evidence type="ECO:0000313" key="5">
    <source>
        <dbReference type="EMBL" id="SKC07629.1"/>
    </source>
</evidence>
<gene>
    <name evidence="5" type="ORF">SAMN05660841_04046</name>
</gene>
<dbReference type="AlphaFoldDB" id="A0A1T5GGV0"/>
<dbReference type="Pfam" id="PF08501">
    <property type="entry name" value="Shikimate_dh_N"/>
    <property type="match status" value="1"/>
</dbReference>
<dbReference type="GO" id="GO:0004764">
    <property type="term" value="F:shikimate 3-dehydrogenase (NADP+) activity"/>
    <property type="evidence" value="ECO:0007669"/>
    <property type="project" value="InterPro"/>
</dbReference>
<dbReference type="InterPro" id="IPR013708">
    <property type="entry name" value="Shikimate_DH-bd_N"/>
</dbReference>
<dbReference type="STRING" id="1513896.SAMN05660841_04046"/>
<dbReference type="GO" id="GO:0050661">
    <property type="term" value="F:NADP binding"/>
    <property type="evidence" value="ECO:0007669"/>
    <property type="project" value="TreeGrafter"/>
</dbReference>
<sequence length="250" mass="28562">MIKLGLIGFPLGHSFSKNYYLSKFERENITGIDYDLYSLPNIEEFADLIKKDSRFHGFNVTIPYKQSVLKFVTALSVEAEEIGAVNCLTIHRRDDTTIAIKGYNTDAFGFQKSLEPLLTDKHNRALVLGNGGAARAVCYVLNKLDIPYLLVSRNRENGDITYSDLDQKIIEDHQIIINCSPVGTFPNADECPNIPYEFITADHLLYDLIYNPEETLFLQNGKERHAVTKNGYEMLVLQAEKNWQIWKETF</sequence>
<accession>A0A1T5GGV0</accession>
<evidence type="ECO:0000256" key="2">
    <source>
        <dbReference type="ARBA" id="ARBA00023002"/>
    </source>
</evidence>
<dbReference type="SUPFAM" id="SSF53223">
    <property type="entry name" value="Aminoacid dehydrogenase-like, N-terminal domain"/>
    <property type="match status" value="1"/>
</dbReference>
<evidence type="ECO:0000313" key="6">
    <source>
        <dbReference type="Proteomes" id="UP000190150"/>
    </source>
</evidence>
<protein>
    <submittedName>
        <fullName evidence="5">Shikimate dehydrogenase</fullName>
    </submittedName>
</protein>
<dbReference type="EMBL" id="FUZF01000025">
    <property type="protein sequence ID" value="SKC07629.1"/>
    <property type="molecule type" value="Genomic_DNA"/>
</dbReference>
<dbReference type="CDD" id="cd01065">
    <property type="entry name" value="NAD_bind_Shikimate_DH"/>
    <property type="match status" value="1"/>
</dbReference>
<dbReference type="SUPFAM" id="SSF51735">
    <property type="entry name" value="NAD(P)-binding Rossmann-fold domains"/>
    <property type="match status" value="1"/>
</dbReference>
<dbReference type="OrthoDB" id="9792692at2"/>
<dbReference type="GO" id="GO:0019632">
    <property type="term" value="P:shikimate metabolic process"/>
    <property type="evidence" value="ECO:0007669"/>
    <property type="project" value="TreeGrafter"/>
</dbReference>
<dbReference type="Gene3D" id="3.40.50.10860">
    <property type="entry name" value="Leucine Dehydrogenase, chain A, domain 1"/>
    <property type="match status" value="1"/>
</dbReference>
<keyword evidence="2" id="KW-0560">Oxidoreductase</keyword>
<dbReference type="PANTHER" id="PTHR21089:SF1">
    <property type="entry name" value="BIFUNCTIONAL 3-DEHYDROQUINATE DEHYDRATASE_SHIKIMATE DEHYDROGENASE, CHLOROPLASTIC"/>
    <property type="match status" value="1"/>
</dbReference>